<sequence>MSEPNPSLLSHISVGSNDFERATAFYDAVMPTLGARRIEAFPGAVAYGKAFPEFWVQTPLDGARASIGNGTHFGFIAESPQAVDAFHAAALAAGGSDEGAPGPRPQYGAAYYGGYVRDPDGHKIEAAFWDEALAGAT</sequence>
<dbReference type="Gene3D" id="3.10.180.10">
    <property type="entry name" value="2,3-Dihydroxybiphenyl 1,2-Dioxygenase, domain 1"/>
    <property type="match status" value="1"/>
</dbReference>
<dbReference type="GO" id="GO:0051213">
    <property type="term" value="F:dioxygenase activity"/>
    <property type="evidence" value="ECO:0007669"/>
    <property type="project" value="UniProtKB-KW"/>
</dbReference>
<dbReference type="Proteomes" id="UP000219374">
    <property type="component" value="Unassembled WGS sequence"/>
</dbReference>
<evidence type="ECO:0000313" key="3">
    <source>
        <dbReference type="Proteomes" id="UP000219374"/>
    </source>
</evidence>
<dbReference type="RefSeq" id="WP_097122692.1">
    <property type="nucleotide sequence ID" value="NZ_OCND01000007.1"/>
</dbReference>
<dbReference type="CDD" id="cd07262">
    <property type="entry name" value="VOC_like"/>
    <property type="match status" value="1"/>
</dbReference>
<dbReference type="PROSITE" id="PS51819">
    <property type="entry name" value="VOC"/>
    <property type="match status" value="1"/>
</dbReference>
<proteinExistence type="predicted"/>
<dbReference type="Pfam" id="PF00903">
    <property type="entry name" value="Glyoxalase"/>
    <property type="match status" value="1"/>
</dbReference>
<dbReference type="InterPro" id="IPR037523">
    <property type="entry name" value="VOC_core"/>
</dbReference>
<dbReference type="OrthoDB" id="9800438at2"/>
<keyword evidence="2" id="KW-0560">Oxidoreductase</keyword>
<name>A0A286D9W5_9GAMM</name>
<dbReference type="InterPro" id="IPR029068">
    <property type="entry name" value="Glyas_Bleomycin-R_OHBP_Dase"/>
</dbReference>
<dbReference type="AlphaFoldDB" id="A0A286D9W5"/>
<dbReference type="PANTHER" id="PTHR35006">
    <property type="entry name" value="GLYOXALASE FAMILY PROTEIN (AFU_ORTHOLOGUE AFUA_5G14830)"/>
    <property type="match status" value="1"/>
</dbReference>
<keyword evidence="2" id="KW-0223">Dioxygenase</keyword>
<organism evidence="2 3">
    <name type="scientific">Pseudoxanthomonas wuyuanensis</name>
    <dbReference type="NCBI Taxonomy" id="1073196"/>
    <lineage>
        <taxon>Bacteria</taxon>
        <taxon>Pseudomonadati</taxon>
        <taxon>Pseudomonadota</taxon>
        <taxon>Gammaproteobacteria</taxon>
        <taxon>Lysobacterales</taxon>
        <taxon>Lysobacteraceae</taxon>
        <taxon>Pseudoxanthomonas</taxon>
    </lineage>
</organism>
<evidence type="ECO:0000313" key="2">
    <source>
        <dbReference type="EMBL" id="SOD55438.1"/>
    </source>
</evidence>
<gene>
    <name evidence="2" type="ORF">SAMN06296416_107116</name>
</gene>
<dbReference type="PANTHER" id="PTHR35006:SF4">
    <property type="entry name" value="BLR7706 PROTEIN"/>
    <property type="match status" value="1"/>
</dbReference>
<reference evidence="2 3" key="1">
    <citation type="submission" date="2017-09" db="EMBL/GenBank/DDBJ databases">
        <authorList>
            <person name="Ehlers B."/>
            <person name="Leendertz F.H."/>
        </authorList>
    </citation>
    <scope>NUCLEOTIDE SEQUENCE [LARGE SCALE GENOMIC DNA]</scope>
    <source>
        <strain evidence="2 3">CGMCC 1.10978</strain>
    </source>
</reference>
<accession>A0A286D9W5</accession>
<dbReference type="SUPFAM" id="SSF54593">
    <property type="entry name" value="Glyoxalase/Bleomycin resistance protein/Dihydroxybiphenyl dioxygenase"/>
    <property type="match status" value="1"/>
</dbReference>
<keyword evidence="3" id="KW-1185">Reference proteome</keyword>
<protein>
    <submittedName>
        <fullName evidence="2">Catechol 2,3-dioxygenase</fullName>
    </submittedName>
</protein>
<feature type="domain" description="VOC" evidence="1">
    <location>
        <begin position="8"/>
        <end position="129"/>
    </location>
</feature>
<dbReference type="InterPro" id="IPR004360">
    <property type="entry name" value="Glyas_Fos-R_dOase_dom"/>
</dbReference>
<evidence type="ECO:0000259" key="1">
    <source>
        <dbReference type="PROSITE" id="PS51819"/>
    </source>
</evidence>
<dbReference type="EMBL" id="OCND01000007">
    <property type="protein sequence ID" value="SOD55438.1"/>
    <property type="molecule type" value="Genomic_DNA"/>
</dbReference>